<organism evidence="11 12">
    <name type="scientific">Hyphomicrobium sulfonivorans</name>
    <dbReference type="NCBI Taxonomy" id="121290"/>
    <lineage>
        <taxon>Bacteria</taxon>
        <taxon>Pseudomonadati</taxon>
        <taxon>Pseudomonadota</taxon>
        <taxon>Alphaproteobacteria</taxon>
        <taxon>Hyphomicrobiales</taxon>
        <taxon>Hyphomicrobiaceae</taxon>
        <taxon>Hyphomicrobium</taxon>
    </lineage>
</organism>
<dbReference type="Gene3D" id="3.40.50.2300">
    <property type="match status" value="1"/>
</dbReference>
<dbReference type="EC" id="3.5.1.44" evidence="5"/>
<comment type="subcellular location">
    <subcellularLocation>
        <location evidence="5">Cytoplasm</location>
    </subcellularLocation>
</comment>
<proteinExistence type="inferred from homology"/>
<dbReference type="CDD" id="cd17541">
    <property type="entry name" value="REC_CheB-like"/>
    <property type="match status" value="1"/>
</dbReference>
<keyword evidence="12" id="KW-1185">Reference proteome</keyword>
<protein>
    <recommendedName>
        <fullName evidence="5">Protein-glutamate methylesterase/protein-glutamine glutaminase</fullName>
        <ecNumber evidence="5">3.1.1.61</ecNumber>
        <ecNumber evidence="5">3.5.1.44</ecNumber>
    </recommendedName>
</protein>
<sequence length="357" mass="37721">MSPVRVLVVDDSATMRGLISLALRRDPEIEVVGTASNPMTARDAIKAHNPDVITLDVEMPGMNGLEFLEKIVRLRPMPVIMVSNLTGEGTETAIEAMQIGAVDCIAKPQPGDVQPFAELPGKVKAAAGVRVRPRAAGTAAESKSSATGERRRPMLASYEPDGRVIAIGSSTGGVEALSTLIAQLPENCPPIMIVQHMPPDFTASLATRLDRLYAPKVVEAKDGMPIEVGHVYIAPGGPKHLELQDRSGLRCHLVGGGPVNGHSPSADVLFKSVAQTVKGDAIGIILTGMGRDGAQGLLEMRDAGARTIGQDEASSLIYGMPRAAFEIGAVERQLPLDRIANAALVMTNLRGRQGREN</sequence>
<comment type="domain">
    <text evidence="5">Contains a C-terminal catalytic domain, and an N-terminal region which modulates catalytic activity.</text>
</comment>
<dbReference type="Pfam" id="PF01339">
    <property type="entry name" value="CheB_methylest"/>
    <property type="match status" value="1"/>
</dbReference>
<evidence type="ECO:0000313" key="12">
    <source>
        <dbReference type="Proteomes" id="UP000059074"/>
    </source>
</evidence>
<dbReference type="Gene3D" id="3.40.50.180">
    <property type="entry name" value="Methylesterase CheB, C-terminal domain"/>
    <property type="match status" value="1"/>
</dbReference>
<evidence type="ECO:0000256" key="1">
    <source>
        <dbReference type="ARBA" id="ARBA00022490"/>
    </source>
</evidence>
<feature type="modified residue" description="4-aspartylphosphate" evidence="5 7">
    <location>
        <position position="56"/>
    </location>
</feature>
<dbReference type="InterPro" id="IPR001789">
    <property type="entry name" value="Sig_transdc_resp-reg_receiver"/>
</dbReference>
<comment type="function">
    <text evidence="5">Involved in chemotaxis. Part of a chemotaxis signal transduction system that modulates chemotaxis in response to various stimuli. Catalyzes the demethylation of specific methylglutamate residues introduced into the chemoreceptors (methyl-accepting chemotaxis proteins or MCP) by CheR. Also mediates the irreversible deamidation of specific glutamine residues to glutamic acid.</text>
</comment>
<dbReference type="NCBIfam" id="NF009206">
    <property type="entry name" value="PRK12555.1"/>
    <property type="match status" value="1"/>
</dbReference>
<comment type="similarity">
    <text evidence="5">Belongs to the CheB family.</text>
</comment>
<evidence type="ECO:0000256" key="2">
    <source>
        <dbReference type="ARBA" id="ARBA00022500"/>
    </source>
</evidence>
<feature type="domain" description="Response regulatory" evidence="9">
    <location>
        <begin position="5"/>
        <end position="122"/>
    </location>
</feature>
<dbReference type="GO" id="GO:0006935">
    <property type="term" value="P:chemotaxis"/>
    <property type="evidence" value="ECO:0007669"/>
    <property type="project" value="UniProtKB-UniRule"/>
</dbReference>
<dbReference type="PATRIC" id="fig|121290.4.peg.2012"/>
<evidence type="ECO:0000256" key="5">
    <source>
        <dbReference type="HAMAP-Rule" id="MF_00099"/>
    </source>
</evidence>
<feature type="active site" evidence="5 6">
    <location>
        <position position="170"/>
    </location>
</feature>
<comment type="caution">
    <text evidence="11">The sequence shown here is derived from an EMBL/GenBank/DDBJ whole genome shotgun (WGS) entry which is preliminary data.</text>
</comment>
<feature type="region of interest" description="Disordered" evidence="8">
    <location>
        <begin position="133"/>
        <end position="155"/>
    </location>
</feature>
<evidence type="ECO:0000259" key="10">
    <source>
        <dbReference type="PROSITE" id="PS50122"/>
    </source>
</evidence>
<accession>A0A109BCV7</accession>
<dbReference type="PANTHER" id="PTHR42872:SF6">
    <property type="entry name" value="PROTEIN-GLUTAMATE METHYLESTERASE_PROTEIN-GLUTAMINE GLUTAMINASE"/>
    <property type="match status" value="1"/>
</dbReference>
<dbReference type="InterPro" id="IPR011006">
    <property type="entry name" value="CheY-like_superfamily"/>
</dbReference>
<comment type="catalytic activity">
    <reaction evidence="4 5">
        <text>[protein]-L-glutamate 5-O-methyl ester + H2O = L-glutamyl-[protein] + methanol + H(+)</text>
        <dbReference type="Rhea" id="RHEA:23236"/>
        <dbReference type="Rhea" id="RHEA-COMP:10208"/>
        <dbReference type="Rhea" id="RHEA-COMP:10311"/>
        <dbReference type="ChEBI" id="CHEBI:15377"/>
        <dbReference type="ChEBI" id="CHEBI:15378"/>
        <dbReference type="ChEBI" id="CHEBI:17790"/>
        <dbReference type="ChEBI" id="CHEBI:29973"/>
        <dbReference type="ChEBI" id="CHEBI:82795"/>
        <dbReference type="EC" id="3.1.1.61"/>
    </reaction>
</comment>
<dbReference type="OrthoDB" id="9793421at2"/>
<keyword evidence="2 5" id="KW-0145">Chemotaxis</keyword>
<dbReference type="EC" id="3.1.1.61" evidence="5"/>
<dbReference type="InterPro" id="IPR035909">
    <property type="entry name" value="CheB_C"/>
</dbReference>
<evidence type="ECO:0000256" key="7">
    <source>
        <dbReference type="PROSITE-ProRule" id="PRU00169"/>
    </source>
</evidence>
<comment type="catalytic activity">
    <reaction evidence="5">
        <text>L-glutaminyl-[protein] + H2O = L-glutamyl-[protein] + NH4(+)</text>
        <dbReference type="Rhea" id="RHEA:16441"/>
        <dbReference type="Rhea" id="RHEA-COMP:10207"/>
        <dbReference type="Rhea" id="RHEA-COMP:10208"/>
        <dbReference type="ChEBI" id="CHEBI:15377"/>
        <dbReference type="ChEBI" id="CHEBI:28938"/>
        <dbReference type="ChEBI" id="CHEBI:29973"/>
        <dbReference type="ChEBI" id="CHEBI:30011"/>
        <dbReference type="EC" id="3.5.1.44"/>
    </reaction>
</comment>
<evidence type="ECO:0000256" key="3">
    <source>
        <dbReference type="ARBA" id="ARBA00022801"/>
    </source>
</evidence>
<dbReference type="PROSITE" id="PS50110">
    <property type="entry name" value="RESPONSE_REGULATORY"/>
    <property type="match status" value="1"/>
</dbReference>
<dbReference type="SUPFAM" id="SSF52738">
    <property type="entry name" value="Methylesterase CheB, C-terminal domain"/>
    <property type="match status" value="1"/>
</dbReference>
<evidence type="ECO:0000256" key="4">
    <source>
        <dbReference type="ARBA" id="ARBA00048267"/>
    </source>
</evidence>
<evidence type="ECO:0000313" key="11">
    <source>
        <dbReference type="EMBL" id="KWT65852.1"/>
    </source>
</evidence>
<dbReference type="CDD" id="cd16432">
    <property type="entry name" value="CheB_Rec"/>
    <property type="match status" value="1"/>
</dbReference>
<name>A0A109BCV7_HYPSL</name>
<dbReference type="RefSeq" id="WP_068463307.1">
    <property type="nucleotide sequence ID" value="NZ_JAEFBX010000001.1"/>
</dbReference>
<dbReference type="AlphaFoldDB" id="A0A109BCV7"/>
<dbReference type="GO" id="GO:0000156">
    <property type="term" value="F:phosphorelay response regulator activity"/>
    <property type="evidence" value="ECO:0007669"/>
    <property type="project" value="InterPro"/>
</dbReference>
<dbReference type="EMBL" id="LMTR01000075">
    <property type="protein sequence ID" value="KWT65852.1"/>
    <property type="molecule type" value="Genomic_DNA"/>
</dbReference>
<keyword evidence="5 7" id="KW-0597">Phosphoprotein</keyword>
<dbReference type="PROSITE" id="PS50122">
    <property type="entry name" value="CHEB"/>
    <property type="match status" value="1"/>
</dbReference>
<evidence type="ECO:0000256" key="6">
    <source>
        <dbReference type="PROSITE-ProRule" id="PRU00050"/>
    </source>
</evidence>
<dbReference type="SMART" id="SM00448">
    <property type="entry name" value="REC"/>
    <property type="match status" value="1"/>
</dbReference>
<dbReference type="PIRSF" id="PIRSF000876">
    <property type="entry name" value="RR_chemtxs_CheB"/>
    <property type="match status" value="1"/>
</dbReference>
<dbReference type="NCBIfam" id="NF001965">
    <property type="entry name" value="PRK00742.1"/>
    <property type="match status" value="1"/>
</dbReference>
<keyword evidence="1 5" id="KW-0963">Cytoplasm</keyword>
<dbReference type="SUPFAM" id="SSF52172">
    <property type="entry name" value="CheY-like"/>
    <property type="match status" value="1"/>
</dbReference>
<gene>
    <name evidence="5" type="primary">cheB</name>
    <name evidence="11" type="ORF">APY04_2699</name>
</gene>
<evidence type="ECO:0000256" key="8">
    <source>
        <dbReference type="SAM" id="MobiDB-lite"/>
    </source>
</evidence>
<dbReference type="Proteomes" id="UP000059074">
    <property type="component" value="Unassembled WGS sequence"/>
</dbReference>
<dbReference type="PANTHER" id="PTHR42872">
    <property type="entry name" value="PROTEIN-GLUTAMATE METHYLESTERASE/PROTEIN-GLUTAMINE GLUTAMINASE"/>
    <property type="match status" value="1"/>
</dbReference>
<reference evidence="11 12" key="1">
    <citation type="submission" date="2015-10" db="EMBL/GenBank/DDBJ databases">
        <title>Transcriptomic analysis of a linuron degrading triple-species bacterial consortium.</title>
        <authorList>
            <person name="Albers P."/>
        </authorList>
    </citation>
    <scope>NUCLEOTIDE SEQUENCE [LARGE SCALE GENOMIC DNA]</scope>
    <source>
        <strain evidence="11 12">WDL6</strain>
    </source>
</reference>
<keyword evidence="3 5" id="KW-0378">Hydrolase</keyword>
<feature type="domain" description="CheB-type methylesterase" evidence="10">
    <location>
        <begin position="158"/>
        <end position="350"/>
    </location>
</feature>
<feature type="active site" evidence="5 6">
    <location>
        <position position="292"/>
    </location>
</feature>
<dbReference type="STRING" id="121290.APY04_2699"/>
<comment type="PTM">
    <text evidence="5">Phosphorylated by CheA. Phosphorylation of the N-terminal regulatory domain activates the methylesterase activity.</text>
</comment>
<dbReference type="GO" id="GO:0005737">
    <property type="term" value="C:cytoplasm"/>
    <property type="evidence" value="ECO:0007669"/>
    <property type="project" value="UniProtKB-SubCell"/>
</dbReference>
<evidence type="ECO:0000259" key="9">
    <source>
        <dbReference type="PROSITE" id="PS50110"/>
    </source>
</evidence>
<dbReference type="GO" id="GO:0008984">
    <property type="term" value="F:protein-glutamate methylesterase activity"/>
    <property type="evidence" value="ECO:0007669"/>
    <property type="project" value="UniProtKB-UniRule"/>
</dbReference>
<dbReference type="InterPro" id="IPR008248">
    <property type="entry name" value="CheB-like"/>
</dbReference>
<dbReference type="GO" id="GO:0050568">
    <property type="term" value="F:protein-glutamine glutaminase activity"/>
    <property type="evidence" value="ECO:0007669"/>
    <property type="project" value="UniProtKB-UniRule"/>
</dbReference>
<dbReference type="Pfam" id="PF00072">
    <property type="entry name" value="Response_reg"/>
    <property type="match status" value="1"/>
</dbReference>
<dbReference type="InterPro" id="IPR000673">
    <property type="entry name" value="Sig_transdc_resp-reg_Me-estase"/>
</dbReference>
<feature type="active site" evidence="5 6">
    <location>
        <position position="196"/>
    </location>
</feature>
<dbReference type="HAMAP" id="MF_00099">
    <property type="entry name" value="CheB_chemtxs"/>
    <property type="match status" value="1"/>
</dbReference>